<dbReference type="EMBL" id="LR746269">
    <property type="protein sequence ID" value="CAA7397959.1"/>
    <property type="molecule type" value="Genomic_DNA"/>
</dbReference>
<evidence type="ECO:0000256" key="6">
    <source>
        <dbReference type="SAM" id="MobiDB-lite"/>
    </source>
</evidence>
<evidence type="ECO:0000259" key="7">
    <source>
        <dbReference type="PROSITE" id="PS50888"/>
    </source>
</evidence>
<organism evidence="9 10">
    <name type="scientific">Spirodela intermedia</name>
    <name type="common">Intermediate duckweed</name>
    <dbReference type="NCBI Taxonomy" id="51605"/>
    <lineage>
        <taxon>Eukaryota</taxon>
        <taxon>Viridiplantae</taxon>
        <taxon>Streptophyta</taxon>
        <taxon>Embryophyta</taxon>
        <taxon>Tracheophyta</taxon>
        <taxon>Spermatophyta</taxon>
        <taxon>Magnoliopsida</taxon>
        <taxon>Liliopsida</taxon>
        <taxon>Araceae</taxon>
        <taxon>Lemnoideae</taxon>
        <taxon>Spirodela</taxon>
    </lineage>
</organism>
<dbReference type="FunFam" id="4.10.280.10:FF:000042">
    <property type="entry name" value="transcription factor bHLH48-like isoform X1"/>
    <property type="match status" value="1"/>
</dbReference>
<keyword evidence="4" id="KW-0804">Transcription</keyword>
<feature type="compositionally biased region" description="Low complexity" evidence="6">
    <location>
        <begin position="1"/>
        <end position="14"/>
    </location>
</feature>
<dbReference type="PANTHER" id="PTHR12565:SF112">
    <property type="entry name" value="TRANSCRIPTION FACTOR BHLH48-RELATED"/>
    <property type="match status" value="1"/>
</dbReference>
<keyword evidence="5" id="KW-0539">Nucleus</keyword>
<feature type="region of interest" description="Disordered" evidence="6">
    <location>
        <begin position="1"/>
        <end position="20"/>
    </location>
</feature>
<proteinExistence type="inferred from homology"/>
<dbReference type="InterPro" id="IPR036638">
    <property type="entry name" value="HLH_DNA-bd_sf"/>
</dbReference>
<evidence type="ECO:0000313" key="8">
    <source>
        <dbReference type="EMBL" id="CAA2621905.1"/>
    </source>
</evidence>
<dbReference type="PROSITE" id="PS50888">
    <property type="entry name" value="BHLH"/>
    <property type="match status" value="1"/>
</dbReference>
<evidence type="ECO:0000256" key="1">
    <source>
        <dbReference type="ARBA" id="ARBA00004123"/>
    </source>
</evidence>
<dbReference type="GO" id="GO:0005634">
    <property type="term" value="C:nucleus"/>
    <property type="evidence" value="ECO:0007669"/>
    <property type="project" value="UniProtKB-SubCell"/>
</dbReference>
<evidence type="ECO:0000313" key="10">
    <source>
        <dbReference type="Proteomes" id="UP000663760"/>
    </source>
</evidence>
<dbReference type="EMBL" id="LR743593">
    <property type="protein sequence ID" value="CAA2621905.1"/>
    <property type="molecule type" value="Genomic_DNA"/>
</dbReference>
<sequence>MDPGRSSGDRSGNSGEYGHEIAESLRFQEEIQSLMTENESGAENGSSFTALLGLPPNQAMELLHDSEIGDSPAVSPPGGCPIWRLLVDDPKGLAGFPLGTVPTFPSNTDLVERAARLSVFAAEDSPQTSSSKVVKTEPAVSDSNPDSSPAREPQLRPPKRKEPEKSKAKGSAKRSKSSLEKSVPKPTEEKLPYVHVRARRGQATDSHSLAERARREKINARMKLLQELVPGCSKISGTALVLDEIINHVQSLQRQVEFLSMRLAAVNPRIDFSGLDSFLSAVRRAPVASGVGGGAGPEQSSSPWDDAQRQQHQIWQVDFPPAPPLWWRGDAEQHHELAEPRRSLLRYGSVNSVCLRSNQLKQEL</sequence>
<dbReference type="InterPro" id="IPR011598">
    <property type="entry name" value="bHLH_dom"/>
</dbReference>
<dbReference type="OrthoDB" id="690068at2759"/>
<comment type="similarity">
    <text evidence="2">Belongs to the bHLH protein family.</text>
</comment>
<reference evidence="9" key="1">
    <citation type="submission" date="2020-02" db="EMBL/GenBank/DDBJ databases">
        <authorList>
            <person name="Scholz U."/>
            <person name="Mascher M."/>
            <person name="Fiebig A."/>
        </authorList>
    </citation>
    <scope>NUCLEOTIDE SEQUENCE</scope>
</reference>
<gene>
    <name evidence="8" type="ORF">SI7747_06007977</name>
    <name evidence="9" type="ORF">SI8410_06008624</name>
</gene>
<evidence type="ECO:0000256" key="4">
    <source>
        <dbReference type="ARBA" id="ARBA00023163"/>
    </source>
</evidence>
<evidence type="ECO:0000256" key="5">
    <source>
        <dbReference type="ARBA" id="ARBA00023242"/>
    </source>
</evidence>
<comment type="subcellular location">
    <subcellularLocation>
        <location evidence="1">Nucleus</location>
    </subcellularLocation>
</comment>
<feature type="region of interest" description="Disordered" evidence="6">
    <location>
        <begin position="122"/>
        <end position="213"/>
    </location>
</feature>
<keyword evidence="10" id="KW-1185">Reference proteome</keyword>
<evidence type="ECO:0000256" key="2">
    <source>
        <dbReference type="ARBA" id="ARBA00005510"/>
    </source>
</evidence>
<name>A0A7I8KJJ2_SPIIN</name>
<dbReference type="Proteomes" id="UP000663760">
    <property type="component" value="Chromosome 6"/>
</dbReference>
<dbReference type="GO" id="GO:0003700">
    <property type="term" value="F:DNA-binding transcription factor activity"/>
    <property type="evidence" value="ECO:0007669"/>
    <property type="project" value="TreeGrafter"/>
</dbReference>
<dbReference type="AlphaFoldDB" id="A0A7I8KJJ2"/>
<evidence type="ECO:0000256" key="3">
    <source>
        <dbReference type="ARBA" id="ARBA00023015"/>
    </source>
</evidence>
<dbReference type="Gene3D" id="4.10.280.10">
    <property type="entry name" value="Helix-loop-helix DNA-binding domain"/>
    <property type="match status" value="1"/>
</dbReference>
<evidence type="ECO:0000313" key="9">
    <source>
        <dbReference type="EMBL" id="CAA7397959.1"/>
    </source>
</evidence>
<accession>A0A7I8KJJ2</accession>
<dbReference type="PANTHER" id="PTHR12565">
    <property type="entry name" value="STEROL REGULATORY ELEMENT-BINDING PROTEIN"/>
    <property type="match status" value="1"/>
</dbReference>
<keyword evidence="3" id="KW-0805">Transcription regulation</keyword>
<dbReference type="CDD" id="cd18919">
    <property type="entry name" value="bHLH_AtBPE_like"/>
    <property type="match status" value="1"/>
</dbReference>
<feature type="region of interest" description="Disordered" evidence="6">
    <location>
        <begin position="288"/>
        <end position="307"/>
    </location>
</feature>
<dbReference type="SMART" id="SM00353">
    <property type="entry name" value="HLH"/>
    <property type="match status" value="1"/>
</dbReference>
<dbReference type="GO" id="GO:0046983">
    <property type="term" value="F:protein dimerization activity"/>
    <property type="evidence" value="ECO:0007669"/>
    <property type="project" value="InterPro"/>
</dbReference>
<dbReference type="Pfam" id="PF00010">
    <property type="entry name" value="HLH"/>
    <property type="match status" value="1"/>
</dbReference>
<protein>
    <recommendedName>
        <fullName evidence="7">BHLH domain-containing protein</fullName>
    </recommendedName>
</protein>
<feature type="compositionally biased region" description="Basic and acidic residues" evidence="6">
    <location>
        <begin position="177"/>
        <end position="192"/>
    </location>
</feature>
<dbReference type="InterPro" id="IPR024097">
    <property type="entry name" value="bHLH_ZIP_TF"/>
</dbReference>
<dbReference type="SUPFAM" id="SSF47459">
    <property type="entry name" value="HLH, helix-loop-helix DNA-binding domain"/>
    <property type="match status" value="1"/>
</dbReference>
<feature type="domain" description="BHLH" evidence="7">
    <location>
        <begin position="202"/>
        <end position="252"/>
    </location>
</feature>